<sequence>MGVPKGLRAAAREGRPIEYEAERKAFKRMLWNTRFTNLRTIAAAIAAILLAGLLYMMAVSAYYNISGKSADFDRFVATLVETHETGLRVDQTTYPVSATLTPWLTQRTKLKLFRQVGSWEAAAGEVHASKGLFGSVRYELRLSSPLSLAGEPFSFLVPNELHGNRAAAPASYDSTPVWDQLSHIGDGHVAEMAFALRSGMKPEELFKMVNGVGVRLLNMPVYAGELKEITKLSYSSSGGDYWLPHLNLRPYKTYYKGGTSSVKWLGDEAILQRSAEQMLLDLEWLTAKAPYEDRELTSSGLRICGLTA</sequence>
<dbReference type="EMBL" id="QMFB01000066">
    <property type="protein sequence ID" value="RAV08031.1"/>
    <property type="molecule type" value="Genomic_DNA"/>
</dbReference>
<organism evidence="2 3">
    <name type="scientific">Paenibacillus contaminans</name>
    <dbReference type="NCBI Taxonomy" id="450362"/>
    <lineage>
        <taxon>Bacteria</taxon>
        <taxon>Bacillati</taxon>
        <taxon>Bacillota</taxon>
        <taxon>Bacilli</taxon>
        <taxon>Bacillales</taxon>
        <taxon>Paenibacillaceae</taxon>
        <taxon>Paenibacillus</taxon>
    </lineage>
</organism>
<evidence type="ECO:0000313" key="3">
    <source>
        <dbReference type="Proteomes" id="UP000250369"/>
    </source>
</evidence>
<comment type="caution">
    <text evidence="2">The sequence shown here is derived from an EMBL/GenBank/DDBJ whole genome shotgun (WGS) entry which is preliminary data.</text>
</comment>
<name>A0A329LJA4_9BACL</name>
<evidence type="ECO:0000256" key="1">
    <source>
        <dbReference type="SAM" id="Phobius"/>
    </source>
</evidence>
<protein>
    <submittedName>
        <fullName evidence="2">Uncharacterized protein</fullName>
    </submittedName>
</protein>
<dbReference type="OrthoDB" id="2730366at2"/>
<keyword evidence="1" id="KW-0812">Transmembrane</keyword>
<feature type="transmembrane region" description="Helical" evidence="1">
    <location>
        <begin position="41"/>
        <end position="65"/>
    </location>
</feature>
<dbReference type="AlphaFoldDB" id="A0A329LJA4"/>
<accession>A0A329LJA4</accession>
<keyword evidence="3" id="KW-1185">Reference proteome</keyword>
<dbReference type="RefSeq" id="WP_113036927.1">
    <property type="nucleotide sequence ID" value="NZ_QMFB01000066.1"/>
</dbReference>
<proteinExistence type="predicted"/>
<reference evidence="2 3" key="1">
    <citation type="journal article" date="2009" name="Int. J. Syst. Evol. Microbiol.">
        <title>Paenibacillus contaminans sp. nov., isolated from a contaminated laboratory plate.</title>
        <authorList>
            <person name="Chou J.H."/>
            <person name="Lee J.H."/>
            <person name="Lin M.C."/>
            <person name="Chang P.S."/>
            <person name="Arun A.B."/>
            <person name="Young C.C."/>
            <person name="Chen W.M."/>
        </authorList>
    </citation>
    <scope>NUCLEOTIDE SEQUENCE [LARGE SCALE GENOMIC DNA]</scope>
    <source>
        <strain evidence="2 3">CKOBP-6</strain>
    </source>
</reference>
<gene>
    <name evidence="2" type="ORF">DQG23_41490</name>
</gene>
<keyword evidence="1" id="KW-1133">Transmembrane helix</keyword>
<dbReference type="Proteomes" id="UP000250369">
    <property type="component" value="Unassembled WGS sequence"/>
</dbReference>
<evidence type="ECO:0000313" key="2">
    <source>
        <dbReference type="EMBL" id="RAV08031.1"/>
    </source>
</evidence>
<keyword evidence="1" id="KW-0472">Membrane</keyword>